<dbReference type="GO" id="GO:0000155">
    <property type="term" value="F:phosphorelay sensor kinase activity"/>
    <property type="evidence" value="ECO:0007669"/>
    <property type="project" value="InterPro"/>
</dbReference>
<dbReference type="SUPFAM" id="SSF55874">
    <property type="entry name" value="ATPase domain of HSP90 chaperone/DNA topoisomerase II/histidine kinase"/>
    <property type="match status" value="1"/>
</dbReference>
<dbReference type="SUPFAM" id="SSF158472">
    <property type="entry name" value="HAMP domain-like"/>
    <property type="match status" value="1"/>
</dbReference>
<proteinExistence type="predicted"/>
<evidence type="ECO:0000256" key="15">
    <source>
        <dbReference type="ARBA" id="ARBA00037219"/>
    </source>
</evidence>
<gene>
    <name evidence="20" type="ORF">DL897_10880</name>
</gene>
<evidence type="ECO:0000256" key="2">
    <source>
        <dbReference type="ARBA" id="ARBA00004651"/>
    </source>
</evidence>
<dbReference type="InterPro" id="IPR004358">
    <property type="entry name" value="Sig_transdc_His_kin-like_C"/>
</dbReference>
<evidence type="ECO:0000256" key="17">
    <source>
        <dbReference type="SAM" id="Phobius"/>
    </source>
</evidence>
<keyword evidence="9 20" id="KW-0418">Kinase</keyword>
<evidence type="ECO:0000313" key="20">
    <source>
        <dbReference type="EMBL" id="RAL24180.1"/>
    </source>
</evidence>
<dbReference type="PROSITE" id="PS50885">
    <property type="entry name" value="HAMP"/>
    <property type="match status" value="1"/>
</dbReference>
<keyword evidence="10" id="KW-0067">ATP-binding</keyword>
<dbReference type="Pfam" id="PF02518">
    <property type="entry name" value="HATPase_c"/>
    <property type="match status" value="1"/>
</dbReference>
<comment type="function">
    <text evidence="15">Member of the two-component regulatory system HssS/HssR involved in intracellular heme homeostasis and tempering of staphylococcal virulence. HssS functions as a heme sensor histidine kinase which is autophosphorylated at a histidine residue and transfers its phosphate group to an aspartate residue of HssR. HssR/HssS activates the expression of hrtAB, an efflux pump, in response to extracellular heme, hemin, hemoglobin or blood.</text>
</comment>
<dbReference type="Gene3D" id="3.30.565.10">
    <property type="entry name" value="Histidine kinase-like ATPase, C-terminal domain"/>
    <property type="match status" value="1"/>
</dbReference>
<dbReference type="Pfam" id="PF00672">
    <property type="entry name" value="HAMP"/>
    <property type="match status" value="1"/>
</dbReference>
<dbReference type="InterPro" id="IPR036097">
    <property type="entry name" value="HisK_dim/P_sf"/>
</dbReference>
<dbReference type="InterPro" id="IPR005467">
    <property type="entry name" value="His_kinase_dom"/>
</dbReference>
<feature type="transmembrane region" description="Helical" evidence="17">
    <location>
        <begin position="163"/>
        <end position="188"/>
    </location>
</feature>
<dbReference type="RefSeq" id="WP_113659173.1">
    <property type="nucleotide sequence ID" value="NZ_KZ845667.1"/>
</dbReference>
<feature type="domain" description="Histidine kinase" evidence="18">
    <location>
        <begin position="245"/>
        <end position="460"/>
    </location>
</feature>
<evidence type="ECO:0000256" key="12">
    <source>
        <dbReference type="ARBA" id="ARBA00023012"/>
    </source>
</evidence>
<dbReference type="Gene3D" id="6.10.340.10">
    <property type="match status" value="1"/>
</dbReference>
<dbReference type="InterPro" id="IPR003660">
    <property type="entry name" value="HAMP_dom"/>
</dbReference>
<keyword evidence="13" id="KW-0843">Virulence</keyword>
<dbReference type="SMART" id="SM00388">
    <property type="entry name" value="HisKA"/>
    <property type="match status" value="1"/>
</dbReference>
<dbReference type="EMBL" id="QJKK01000005">
    <property type="protein sequence ID" value="RAL24180.1"/>
    <property type="molecule type" value="Genomic_DNA"/>
</dbReference>
<keyword evidence="14 17" id="KW-0472">Membrane</keyword>
<evidence type="ECO:0000256" key="7">
    <source>
        <dbReference type="ARBA" id="ARBA00022692"/>
    </source>
</evidence>
<dbReference type="CDD" id="cd06225">
    <property type="entry name" value="HAMP"/>
    <property type="match status" value="1"/>
</dbReference>
<evidence type="ECO:0000256" key="11">
    <source>
        <dbReference type="ARBA" id="ARBA00022989"/>
    </source>
</evidence>
<comment type="caution">
    <text evidence="20">The sequence shown here is derived from an EMBL/GenBank/DDBJ whole genome shotgun (WGS) entry which is preliminary data.</text>
</comment>
<evidence type="ECO:0000256" key="5">
    <source>
        <dbReference type="ARBA" id="ARBA00022553"/>
    </source>
</evidence>
<dbReference type="FunFam" id="3.30.565.10:FF:000006">
    <property type="entry name" value="Sensor histidine kinase WalK"/>
    <property type="match status" value="1"/>
</dbReference>
<sequence length="460" mass="52671">MKTLYFRFALTTIFIMFLSGLIAFLLSNVYYQIKLKPYNDRKITQMASNIASFYETHPTVNLDHYLKGISHLGFQMLLIKEDKQKVYYGKPFSQHNLTQSTINQVLRGETYHGIVQFPKQAFVTGFFDDELRNTIGVPIDANGKNYALFIRPDIEYQFGEMRIFFAVLVALMIGLSVLLVFIGAYYIVKPIRVLSRATQKIAHGDYNIQLHVNRRDEIGQLAQHFTQMARSLERLEEMRQEFVSNVSHEIQSPLASIQGFSKTLQANDLPPEQHQHYLSIIEEESSRLSLLSKQLLTLASLDRDKGELDITSFDLADQMKQAVLMTEWGWREKELAIDMDLPSTIIQGDSKLLYQVWINLITNSIKFTEKGGMISLQIVNTSKKEVVVRIEDSGIGIPKQDLPYIFDRFYKVDKARKRNHPGSGLGLSIAKKIIELHFGSIEVISAEGKGTTFIIHLPYM</sequence>
<dbReference type="Proteomes" id="UP000251213">
    <property type="component" value="Unassembled WGS sequence"/>
</dbReference>
<dbReference type="PROSITE" id="PS50109">
    <property type="entry name" value="HIS_KIN"/>
    <property type="match status" value="1"/>
</dbReference>
<feature type="transmembrane region" description="Helical" evidence="17">
    <location>
        <begin position="6"/>
        <end position="31"/>
    </location>
</feature>
<dbReference type="SUPFAM" id="SSF47384">
    <property type="entry name" value="Homodimeric domain of signal transducing histidine kinase"/>
    <property type="match status" value="1"/>
</dbReference>
<keyword evidence="4" id="KW-1003">Cell membrane</keyword>
<dbReference type="GO" id="GO:0005524">
    <property type="term" value="F:ATP binding"/>
    <property type="evidence" value="ECO:0007669"/>
    <property type="project" value="UniProtKB-KW"/>
</dbReference>
<reference evidence="20 21" key="2">
    <citation type="submission" date="2018-06" db="EMBL/GenBank/DDBJ databases">
        <authorList>
            <person name="Zhirakovskaya E."/>
        </authorList>
    </citation>
    <scope>NUCLEOTIDE SEQUENCE [LARGE SCALE GENOMIC DNA]</scope>
    <source>
        <strain evidence="20 21">FBKL4.011</strain>
    </source>
</reference>
<evidence type="ECO:0000313" key="21">
    <source>
        <dbReference type="Proteomes" id="UP000251213"/>
    </source>
</evidence>
<accession>A0A364K484</accession>
<dbReference type="PANTHER" id="PTHR45528">
    <property type="entry name" value="SENSOR HISTIDINE KINASE CPXA"/>
    <property type="match status" value="1"/>
</dbReference>
<keyword evidence="5" id="KW-0597">Phosphoprotein</keyword>
<keyword evidence="6" id="KW-0808">Transferase</keyword>
<evidence type="ECO:0000256" key="3">
    <source>
        <dbReference type="ARBA" id="ARBA00012438"/>
    </source>
</evidence>
<protein>
    <recommendedName>
        <fullName evidence="16">Heme sensor protein HssS</fullName>
        <ecNumber evidence="3">2.7.13.3</ecNumber>
    </recommendedName>
</protein>
<evidence type="ECO:0000256" key="14">
    <source>
        <dbReference type="ARBA" id="ARBA00023136"/>
    </source>
</evidence>
<dbReference type="InterPro" id="IPR036890">
    <property type="entry name" value="HATPase_C_sf"/>
</dbReference>
<name>A0A364K484_9BACL</name>
<dbReference type="InterPro" id="IPR050398">
    <property type="entry name" value="HssS/ArlS-like"/>
</dbReference>
<dbReference type="CDD" id="cd00075">
    <property type="entry name" value="HATPase"/>
    <property type="match status" value="1"/>
</dbReference>
<dbReference type="SMART" id="SM00387">
    <property type="entry name" value="HATPase_c"/>
    <property type="match status" value="1"/>
</dbReference>
<dbReference type="InterPro" id="IPR003661">
    <property type="entry name" value="HisK_dim/P_dom"/>
</dbReference>
<organism evidence="20 21">
    <name type="scientific">Thermoflavimicrobium daqui</name>
    <dbReference type="NCBI Taxonomy" id="2137476"/>
    <lineage>
        <taxon>Bacteria</taxon>
        <taxon>Bacillati</taxon>
        <taxon>Bacillota</taxon>
        <taxon>Bacilli</taxon>
        <taxon>Bacillales</taxon>
        <taxon>Thermoactinomycetaceae</taxon>
        <taxon>Thermoflavimicrobium</taxon>
    </lineage>
</organism>
<dbReference type="FunFam" id="1.10.287.130:FF:000001">
    <property type="entry name" value="Two-component sensor histidine kinase"/>
    <property type="match status" value="1"/>
</dbReference>
<evidence type="ECO:0000256" key="9">
    <source>
        <dbReference type="ARBA" id="ARBA00022777"/>
    </source>
</evidence>
<dbReference type="EC" id="2.7.13.3" evidence="3"/>
<dbReference type="SMART" id="SM00304">
    <property type="entry name" value="HAMP"/>
    <property type="match status" value="1"/>
</dbReference>
<evidence type="ECO:0000256" key="16">
    <source>
        <dbReference type="ARBA" id="ARBA00040841"/>
    </source>
</evidence>
<evidence type="ECO:0000256" key="8">
    <source>
        <dbReference type="ARBA" id="ARBA00022741"/>
    </source>
</evidence>
<evidence type="ECO:0000256" key="13">
    <source>
        <dbReference type="ARBA" id="ARBA00023026"/>
    </source>
</evidence>
<dbReference type="CDD" id="cd00082">
    <property type="entry name" value="HisKA"/>
    <property type="match status" value="1"/>
</dbReference>
<dbReference type="Pfam" id="PF00512">
    <property type="entry name" value="HisKA"/>
    <property type="match status" value="1"/>
</dbReference>
<keyword evidence="21" id="KW-1185">Reference proteome</keyword>
<evidence type="ECO:0000256" key="10">
    <source>
        <dbReference type="ARBA" id="ARBA00022840"/>
    </source>
</evidence>
<evidence type="ECO:0000256" key="4">
    <source>
        <dbReference type="ARBA" id="ARBA00022475"/>
    </source>
</evidence>
<dbReference type="OrthoDB" id="9813151at2"/>
<evidence type="ECO:0000256" key="6">
    <source>
        <dbReference type="ARBA" id="ARBA00022679"/>
    </source>
</evidence>
<keyword evidence="12" id="KW-0902">Two-component regulatory system</keyword>
<keyword evidence="8" id="KW-0547">Nucleotide-binding</keyword>
<evidence type="ECO:0000256" key="1">
    <source>
        <dbReference type="ARBA" id="ARBA00000085"/>
    </source>
</evidence>
<feature type="domain" description="HAMP" evidence="19">
    <location>
        <begin position="185"/>
        <end position="237"/>
    </location>
</feature>
<evidence type="ECO:0000259" key="19">
    <source>
        <dbReference type="PROSITE" id="PS50885"/>
    </source>
</evidence>
<comment type="catalytic activity">
    <reaction evidence="1">
        <text>ATP + protein L-histidine = ADP + protein N-phospho-L-histidine.</text>
        <dbReference type="EC" id="2.7.13.3"/>
    </reaction>
</comment>
<dbReference type="GO" id="GO:0005886">
    <property type="term" value="C:plasma membrane"/>
    <property type="evidence" value="ECO:0007669"/>
    <property type="project" value="UniProtKB-SubCell"/>
</dbReference>
<dbReference type="PRINTS" id="PR00344">
    <property type="entry name" value="BCTRLSENSOR"/>
</dbReference>
<reference evidence="20 21" key="1">
    <citation type="submission" date="2018-06" db="EMBL/GenBank/DDBJ databases">
        <title>Thermoflavimicrobium daqus sp. nov., a thermophilic microbe isolated from Moutai-flavour Daqu.</title>
        <authorList>
            <person name="Wang X."/>
            <person name="Zhou H."/>
        </authorList>
    </citation>
    <scope>NUCLEOTIDE SEQUENCE [LARGE SCALE GENOMIC DNA]</scope>
    <source>
        <strain evidence="20 21">FBKL4.011</strain>
    </source>
</reference>
<dbReference type="PANTHER" id="PTHR45528:SF11">
    <property type="entry name" value="HISTIDINE KINASE"/>
    <property type="match status" value="1"/>
</dbReference>
<evidence type="ECO:0000259" key="18">
    <source>
        <dbReference type="PROSITE" id="PS50109"/>
    </source>
</evidence>
<dbReference type="InterPro" id="IPR003594">
    <property type="entry name" value="HATPase_dom"/>
</dbReference>
<keyword evidence="7 17" id="KW-0812">Transmembrane</keyword>
<keyword evidence="11 17" id="KW-1133">Transmembrane helix</keyword>
<comment type="subcellular location">
    <subcellularLocation>
        <location evidence="2">Cell membrane</location>
        <topology evidence="2">Multi-pass membrane protein</topology>
    </subcellularLocation>
</comment>
<dbReference type="AlphaFoldDB" id="A0A364K484"/>
<dbReference type="Gene3D" id="1.10.287.130">
    <property type="match status" value="1"/>
</dbReference>